<dbReference type="OrthoDB" id="8156917at2"/>
<protein>
    <submittedName>
        <fullName evidence="2">Nitroreductase</fullName>
    </submittedName>
</protein>
<sequence length="343" mass="36610">MDTRQHDDSRTSVRVEPASRLLAGAAVTAVRAPSIWNTQPWHWRIAHDTAELRADRDRQLRSIDPDGRLLTISCGAALHHACVALRAAGAAVAVERLPDGDDPDLLAVLRYGGTLDWSPMAQRLRRAITVRRSDRRPFADEPVPEHRIDRLRDAARRAGADLHVVRPQELTTLSVAAGHAAAAERTDPVYRAELAAWTGARLEGGEGVPLDTVAPVGARPVPVRDFTGDDPGPSIYSGIDVADRNARYGVIVIDADEPAGWLVAGEALSAVLLTATDEGLATSAMSDLVEDNAARAMLRRMLGSVGQPAIGVRVGVPGHGAAPPQAPRRPAKDTVEVVVDPRA</sequence>
<dbReference type="KEGG" id="daur:Daura_17945"/>
<evidence type="ECO:0000313" key="2">
    <source>
        <dbReference type="EMBL" id="UWZ57882.1"/>
    </source>
</evidence>
<dbReference type="PANTHER" id="PTHR23026:SF123">
    <property type="entry name" value="NAD(P)H NITROREDUCTASE RV3131-RELATED"/>
    <property type="match status" value="1"/>
</dbReference>
<reference evidence="2" key="1">
    <citation type="submission" date="2021-04" db="EMBL/GenBank/DDBJ databases">
        <title>Dactylosporangium aurantiacum NRRL B-8018 full assembly.</title>
        <authorList>
            <person name="Hartkoorn R.C."/>
            <person name="Beaudoing E."/>
            <person name="Hot D."/>
        </authorList>
    </citation>
    <scope>NUCLEOTIDE SEQUENCE</scope>
    <source>
        <strain evidence="2">NRRL B-8018</strain>
    </source>
</reference>
<evidence type="ECO:0000256" key="1">
    <source>
        <dbReference type="SAM" id="MobiDB-lite"/>
    </source>
</evidence>
<dbReference type="EMBL" id="CP073767">
    <property type="protein sequence ID" value="UWZ57882.1"/>
    <property type="molecule type" value="Genomic_DNA"/>
</dbReference>
<keyword evidence="3" id="KW-1185">Reference proteome</keyword>
<proteinExistence type="predicted"/>
<organism evidence="2 3">
    <name type="scientific">Dactylosporangium aurantiacum</name>
    <dbReference type="NCBI Taxonomy" id="35754"/>
    <lineage>
        <taxon>Bacteria</taxon>
        <taxon>Bacillati</taxon>
        <taxon>Actinomycetota</taxon>
        <taxon>Actinomycetes</taxon>
        <taxon>Micromonosporales</taxon>
        <taxon>Micromonosporaceae</taxon>
        <taxon>Dactylosporangium</taxon>
    </lineage>
</organism>
<feature type="region of interest" description="Disordered" evidence="1">
    <location>
        <begin position="317"/>
        <end position="343"/>
    </location>
</feature>
<accession>A0A9Q9MQT2</accession>
<dbReference type="InterPro" id="IPR050627">
    <property type="entry name" value="Nitroreductase/BluB"/>
</dbReference>
<dbReference type="Proteomes" id="UP001058003">
    <property type="component" value="Chromosome"/>
</dbReference>
<dbReference type="SUPFAM" id="SSF55469">
    <property type="entry name" value="FMN-dependent nitroreductase-like"/>
    <property type="match status" value="2"/>
</dbReference>
<dbReference type="InterPro" id="IPR000415">
    <property type="entry name" value="Nitroreductase-like"/>
</dbReference>
<dbReference type="PANTHER" id="PTHR23026">
    <property type="entry name" value="NADPH NITROREDUCTASE"/>
    <property type="match status" value="1"/>
</dbReference>
<dbReference type="GO" id="GO:0016491">
    <property type="term" value="F:oxidoreductase activity"/>
    <property type="evidence" value="ECO:0007669"/>
    <property type="project" value="InterPro"/>
</dbReference>
<dbReference type="Gene3D" id="3.40.109.10">
    <property type="entry name" value="NADH Oxidase"/>
    <property type="match status" value="1"/>
</dbReference>
<gene>
    <name evidence="2" type="ORF">Daura_17945</name>
</gene>
<evidence type="ECO:0000313" key="3">
    <source>
        <dbReference type="Proteomes" id="UP001058003"/>
    </source>
</evidence>
<dbReference type="RefSeq" id="WP_052388373.1">
    <property type="nucleotide sequence ID" value="NZ_CP073767.1"/>
</dbReference>
<dbReference type="AlphaFoldDB" id="A0A9Q9MQT2"/>
<feature type="compositionally biased region" description="Basic and acidic residues" evidence="1">
    <location>
        <begin position="330"/>
        <end position="343"/>
    </location>
</feature>
<name>A0A9Q9MQT2_9ACTN</name>
<dbReference type="NCBIfam" id="NF047509">
    <property type="entry name" value="Rv3131_FMN_oxido"/>
    <property type="match status" value="1"/>
</dbReference>